<dbReference type="AlphaFoldDB" id="A0A6N4V0T5"/>
<proteinExistence type="predicted"/>
<dbReference type="Proteomes" id="UP000466906">
    <property type="component" value="Chromosome"/>
</dbReference>
<evidence type="ECO:0000313" key="3">
    <source>
        <dbReference type="Proteomes" id="UP000466906"/>
    </source>
</evidence>
<evidence type="ECO:0000256" key="1">
    <source>
        <dbReference type="SAM" id="SignalP"/>
    </source>
</evidence>
<keyword evidence="3" id="KW-1185">Reference proteome</keyword>
<gene>
    <name evidence="2" type="ORF">MALV_46120</name>
</gene>
<feature type="signal peptide" evidence="1">
    <location>
        <begin position="1"/>
        <end position="31"/>
    </location>
</feature>
<dbReference type="KEGG" id="malv:MALV_46120"/>
<accession>A0A6N4V0T5</accession>
<sequence length="172" mass="18263">MSSVHLLRQVLAVPAMVATLAVGPAVPSAEAQPPGFPDLNAFTDAPANLDFSRPDRWANGYAFFRTPDGLSCMIGGVRRCSGPLPGLPVEYGECAVVLQTHEEYSRSAPFRFEKSVKGCPPPADTLLNIGQKLTLTANNTTTCVVGEDRLTACIDGDGKHGFVLQPSGSWAF</sequence>
<organism evidence="2 3">
    <name type="scientific">Mycolicibacterium alvei</name>
    <dbReference type="NCBI Taxonomy" id="67081"/>
    <lineage>
        <taxon>Bacteria</taxon>
        <taxon>Bacillati</taxon>
        <taxon>Actinomycetota</taxon>
        <taxon>Actinomycetes</taxon>
        <taxon>Mycobacteriales</taxon>
        <taxon>Mycobacteriaceae</taxon>
        <taxon>Mycolicibacterium</taxon>
    </lineage>
</organism>
<name>A0A6N4V0T5_9MYCO</name>
<feature type="chain" id="PRO_5026713524" description="Secreted protein" evidence="1">
    <location>
        <begin position="32"/>
        <end position="172"/>
    </location>
</feature>
<evidence type="ECO:0008006" key="4">
    <source>
        <dbReference type="Google" id="ProtNLM"/>
    </source>
</evidence>
<protein>
    <recommendedName>
        <fullName evidence="4">Secreted protein</fullName>
    </recommendedName>
</protein>
<dbReference type="EMBL" id="AP022565">
    <property type="protein sequence ID" value="BBX29487.1"/>
    <property type="molecule type" value="Genomic_DNA"/>
</dbReference>
<reference evidence="2 3" key="1">
    <citation type="journal article" date="2019" name="Emerg. Microbes Infect.">
        <title>Comprehensive subspecies identification of 175 nontuberculous mycobacteria species based on 7547 genomic profiles.</title>
        <authorList>
            <person name="Matsumoto Y."/>
            <person name="Kinjo T."/>
            <person name="Motooka D."/>
            <person name="Nabeya D."/>
            <person name="Jung N."/>
            <person name="Uechi K."/>
            <person name="Horii T."/>
            <person name="Iida T."/>
            <person name="Fujita J."/>
            <person name="Nakamura S."/>
        </authorList>
    </citation>
    <scope>NUCLEOTIDE SEQUENCE [LARGE SCALE GENOMIC DNA]</scope>
    <source>
        <strain evidence="2 3">JCM 12272</strain>
    </source>
</reference>
<keyword evidence="1" id="KW-0732">Signal</keyword>
<evidence type="ECO:0000313" key="2">
    <source>
        <dbReference type="EMBL" id="BBX29487.1"/>
    </source>
</evidence>